<keyword evidence="4" id="KW-0808">Transferase</keyword>
<name>A0A6C0LIU0_9ZZZZ</name>
<evidence type="ECO:0000256" key="4">
    <source>
        <dbReference type="ARBA" id="ARBA00022679"/>
    </source>
</evidence>
<dbReference type="Pfam" id="PF00265">
    <property type="entry name" value="TK"/>
    <property type="match status" value="1"/>
</dbReference>
<keyword evidence="9" id="KW-0067">ATP-binding</keyword>
<dbReference type="SUPFAM" id="SSF57716">
    <property type="entry name" value="Glucocorticoid receptor-like (DNA-binding domain)"/>
    <property type="match status" value="1"/>
</dbReference>
<dbReference type="Gene3D" id="3.30.60.20">
    <property type="match status" value="1"/>
</dbReference>
<reference evidence="11" key="1">
    <citation type="journal article" date="2020" name="Nature">
        <title>Giant virus diversity and host interactions through global metagenomics.</title>
        <authorList>
            <person name="Schulz F."/>
            <person name="Roux S."/>
            <person name="Paez-Espino D."/>
            <person name="Jungbluth S."/>
            <person name="Walsh D.A."/>
            <person name="Denef V.J."/>
            <person name="McMahon K.D."/>
            <person name="Konstantinidis K.T."/>
            <person name="Eloe-Fadrosh E.A."/>
            <person name="Kyrpides N.C."/>
            <person name="Woyke T."/>
        </authorList>
    </citation>
    <scope>NUCLEOTIDE SEQUENCE</scope>
    <source>
        <strain evidence="11">GVMAG-M-3300027810-10</strain>
    </source>
</reference>
<evidence type="ECO:0000256" key="10">
    <source>
        <dbReference type="ARBA" id="ARBA00048254"/>
    </source>
</evidence>
<keyword evidence="7" id="KW-0418">Kinase</keyword>
<organism evidence="11">
    <name type="scientific">viral metagenome</name>
    <dbReference type="NCBI Taxonomy" id="1070528"/>
    <lineage>
        <taxon>unclassified sequences</taxon>
        <taxon>metagenomes</taxon>
        <taxon>organismal metagenomes</taxon>
    </lineage>
</organism>
<evidence type="ECO:0000256" key="6">
    <source>
        <dbReference type="ARBA" id="ARBA00022741"/>
    </source>
</evidence>
<comment type="catalytic activity">
    <reaction evidence="10">
        <text>thymidine + ATP = dTMP + ADP + H(+)</text>
        <dbReference type="Rhea" id="RHEA:19129"/>
        <dbReference type="ChEBI" id="CHEBI:15378"/>
        <dbReference type="ChEBI" id="CHEBI:17748"/>
        <dbReference type="ChEBI" id="CHEBI:30616"/>
        <dbReference type="ChEBI" id="CHEBI:63528"/>
        <dbReference type="ChEBI" id="CHEBI:456216"/>
        <dbReference type="EC" id="2.7.1.21"/>
    </reaction>
</comment>
<dbReference type="InterPro" id="IPR027417">
    <property type="entry name" value="P-loop_NTPase"/>
</dbReference>
<protein>
    <recommendedName>
        <fullName evidence="2">thymidine kinase</fullName>
        <ecNumber evidence="2">2.7.1.21</ecNumber>
    </recommendedName>
</protein>
<dbReference type="FunFam" id="3.40.50.300:FF:000948">
    <property type="entry name" value="Thymidine kinase"/>
    <property type="match status" value="1"/>
</dbReference>
<comment type="similarity">
    <text evidence="1">Belongs to the thymidine kinase family.</text>
</comment>
<keyword evidence="6" id="KW-0547">Nucleotide-binding</keyword>
<dbReference type="EMBL" id="MN740497">
    <property type="protein sequence ID" value="QHU29788.1"/>
    <property type="molecule type" value="Genomic_DNA"/>
</dbReference>
<dbReference type="InterPro" id="IPR001267">
    <property type="entry name" value="Thymidine_kinase"/>
</dbReference>
<evidence type="ECO:0000256" key="3">
    <source>
        <dbReference type="ARBA" id="ARBA00022634"/>
    </source>
</evidence>
<evidence type="ECO:0000256" key="2">
    <source>
        <dbReference type="ARBA" id="ARBA00012118"/>
    </source>
</evidence>
<sequence length="223" mass="25777">MNEFLMDKNSGYLEIILGPMFSGKTSQIVNLHKQYTYCNIHVIVINYHEDNRYDDLLLSTHDNVKIECYKCKRIGEIMEKYSDLLNSKFTVVMINEGQFFEDLYESVDILVNKLNKFVYVCGLDGDFKSNKFGQILDLIPICDKVYKLHSICSRCKNGSKAIFTHRKTDDTQQKLIGSDTYEPLCRKCYNSAVTTSTLTLITEPTYNIYNVPPVPTGNEMFNY</sequence>
<keyword evidence="3" id="KW-0237">DNA synthesis</keyword>
<dbReference type="Gene3D" id="3.40.50.300">
    <property type="entry name" value="P-loop containing nucleotide triphosphate hydrolases"/>
    <property type="match status" value="1"/>
</dbReference>
<dbReference type="PANTHER" id="PTHR11441">
    <property type="entry name" value="THYMIDINE KINASE"/>
    <property type="match status" value="1"/>
</dbReference>
<dbReference type="PIRSF" id="PIRSF035805">
    <property type="entry name" value="TK_cell"/>
    <property type="match status" value="1"/>
</dbReference>
<keyword evidence="5" id="KW-0479">Metal-binding</keyword>
<dbReference type="GO" id="GO:0005524">
    <property type="term" value="F:ATP binding"/>
    <property type="evidence" value="ECO:0007669"/>
    <property type="project" value="UniProtKB-KW"/>
</dbReference>
<proteinExistence type="inferred from homology"/>
<dbReference type="GO" id="GO:0004797">
    <property type="term" value="F:thymidine kinase activity"/>
    <property type="evidence" value="ECO:0007669"/>
    <property type="project" value="UniProtKB-EC"/>
</dbReference>
<evidence type="ECO:0000313" key="11">
    <source>
        <dbReference type="EMBL" id="QHU29788.1"/>
    </source>
</evidence>
<evidence type="ECO:0000256" key="7">
    <source>
        <dbReference type="ARBA" id="ARBA00022777"/>
    </source>
</evidence>
<evidence type="ECO:0000256" key="8">
    <source>
        <dbReference type="ARBA" id="ARBA00022833"/>
    </source>
</evidence>
<dbReference type="PROSITE" id="PS00603">
    <property type="entry name" value="TK_CELLULAR_TYPE"/>
    <property type="match status" value="1"/>
</dbReference>
<evidence type="ECO:0000256" key="1">
    <source>
        <dbReference type="ARBA" id="ARBA00007587"/>
    </source>
</evidence>
<dbReference type="GO" id="GO:0046872">
    <property type="term" value="F:metal ion binding"/>
    <property type="evidence" value="ECO:0007669"/>
    <property type="project" value="UniProtKB-KW"/>
</dbReference>
<dbReference type="InterPro" id="IPR020633">
    <property type="entry name" value="Thymidine_kinase_CS"/>
</dbReference>
<keyword evidence="8" id="KW-0862">Zinc</keyword>
<evidence type="ECO:0000256" key="5">
    <source>
        <dbReference type="ARBA" id="ARBA00022723"/>
    </source>
</evidence>
<accession>A0A6C0LIU0</accession>
<dbReference type="EC" id="2.7.1.21" evidence="2"/>
<evidence type="ECO:0000256" key="9">
    <source>
        <dbReference type="ARBA" id="ARBA00022840"/>
    </source>
</evidence>
<dbReference type="SUPFAM" id="SSF52540">
    <property type="entry name" value="P-loop containing nucleoside triphosphate hydrolases"/>
    <property type="match status" value="1"/>
</dbReference>
<dbReference type="GO" id="GO:0071897">
    <property type="term" value="P:DNA biosynthetic process"/>
    <property type="evidence" value="ECO:0007669"/>
    <property type="project" value="UniProtKB-KW"/>
</dbReference>
<dbReference type="GO" id="GO:0046104">
    <property type="term" value="P:thymidine metabolic process"/>
    <property type="evidence" value="ECO:0007669"/>
    <property type="project" value="TreeGrafter"/>
</dbReference>
<dbReference type="PANTHER" id="PTHR11441:SF0">
    <property type="entry name" value="THYMIDINE KINASE, CYTOSOLIC"/>
    <property type="match status" value="1"/>
</dbReference>
<dbReference type="AlphaFoldDB" id="A0A6C0LIU0"/>